<dbReference type="SMART" id="SM00564">
    <property type="entry name" value="PQQ"/>
    <property type="match status" value="4"/>
</dbReference>
<organism evidence="2 3">
    <name type="scientific">Rhodopirellula islandica</name>
    <dbReference type="NCBI Taxonomy" id="595434"/>
    <lineage>
        <taxon>Bacteria</taxon>
        <taxon>Pseudomonadati</taxon>
        <taxon>Planctomycetota</taxon>
        <taxon>Planctomycetia</taxon>
        <taxon>Pirellulales</taxon>
        <taxon>Pirellulaceae</taxon>
        <taxon>Rhodopirellula</taxon>
    </lineage>
</organism>
<dbReference type="AlphaFoldDB" id="A0A0J1BA15"/>
<dbReference type="EMBL" id="LECT01000038">
    <property type="protein sequence ID" value="KLU03336.1"/>
    <property type="molecule type" value="Genomic_DNA"/>
</dbReference>
<comment type="caution">
    <text evidence="2">The sequence shown here is derived from an EMBL/GenBank/DDBJ whole genome shotgun (WGS) entry which is preliminary data.</text>
</comment>
<gene>
    <name evidence="2" type="ORF">RISK_004648</name>
</gene>
<reference evidence="2" key="1">
    <citation type="submission" date="2015-05" db="EMBL/GenBank/DDBJ databases">
        <title>Permanent draft genome of Rhodopirellula islandicus K833.</title>
        <authorList>
            <person name="Kizina J."/>
            <person name="Richter M."/>
            <person name="Glockner F.O."/>
            <person name="Harder J."/>
        </authorList>
    </citation>
    <scope>NUCLEOTIDE SEQUENCE [LARGE SCALE GENOMIC DNA]</scope>
    <source>
        <strain evidence="2">K833</strain>
    </source>
</reference>
<dbReference type="PANTHER" id="PTHR34512">
    <property type="entry name" value="CELL SURFACE PROTEIN"/>
    <property type="match status" value="1"/>
</dbReference>
<dbReference type="Gene3D" id="2.130.10.10">
    <property type="entry name" value="YVTN repeat-like/Quinoprotein amine dehydrogenase"/>
    <property type="match status" value="1"/>
</dbReference>
<protein>
    <recommendedName>
        <fullName evidence="1">Pyrrolo-quinoline quinone repeat domain-containing protein</fullName>
    </recommendedName>
</protein>
<dbReference type="OrthoDB" id="4726955at2"/>
<dbReference type="Proteomes" id="UP000036367">
    <property type="component" value="Unassembled WGS sequence"/>
</dbReference>
<proteinExistence type="predicted"/>
<dbReference type="PANTHER" id="PTHR34512:SF30">
    <property type="entry name" value="OUTER MEMBRANE PROTEIN ASSEMBLY FACTOR BAMB"/>
    <property type="match status" value="1"/>
</dbReference>
<dbReference type="InterPro" id="IPR015943">
    <property type="entry name" value="WD40/YVTN_repeat-like_dom_sf"/>
</dbReference>
<accession>A0A0J1BA15</accession>
<dbReference type="InterPro" id="IPR018391">
    <property type="entry name" value="PQQ_b-propeller_rpt"/>
</dbReference>
<dbReference type="InterPro" id="IPR002372">
    <property type="entry name" value="PQQ_rpt_dom"/>
</dbReference>
<dbReference type="PATRIC" id="fig|595434.4.peg.4416"/>
<evidence type="ECO:0000259" key="1">
    <source>
        <dbReference type="Pfam" id="PF13360"/>
    </source>
</evidence>
<dbReference type="STRING" id="595434.RISK_004648"/>
<evidence type="ECO:0000313" key="3">
    <source>
        <dbReference type="Proteomes" id="UP000036367"/>
    </source>
</evidence>
<keyword evidence="3" id="KW-1185">Reference proteome</keyword>
<feature type="domain" description="Pyrrolo-quinoline quinone repeat" evidence="1">
    <location>
        <begin position="113"/>
        <end position="363"/>
    </location>
</feature>
<dbReference type="SUPFAM" id="SSF50998">
    <property type="entry name" value="Quinoprotein alcohol dehydrogenase-like"/>
    <property type="match status" value="1"/>
</dbReference>
<dbReference type="InterPro" id="IPR011047">
    <property type="entry name" value="Quinoprotein_ADH-like_sf"/>
</dbReference>
<name>A0A0J1BA15_RHOIS</name>
<evidence type="ECO:0000313" key="2">
    <source>
        <dbReference type="EMBL" id="KLU03336.1"/>
    </source>
</evidence>
<sequence>MRAASLSQFLPLDFDSFARSKLLTLGLIFTTSSLASADDWSGWMGDQRDGVYRESGIVDSIPESGLKLKWRAKIAGGYAGPSVADGRVFVFDYARRQGEAFNDPGKRADLSGDERLIVLDAESGKELWRHEYERPYSISYPAGPRCTPTVDGDRVYILGSEGDLRCLSVTDGELIWSRNFASDFGAEVPIWGFSSHPLIEGDLLYTMVGGDGQGVVAFDKMTGEVRWKQLDCNAGYAAPSILNQGGQKKLLVFSPTGVHGLDLISGDPIWNVELSPMFDMSIAVPAVEGNRIYASGIRTESVMFELNENATAATELWRGERDHSVFSSNSPAVFMDGVVYGTDCNVGELIAFDADNGDRLWSTFQATKPDEKRFIKHGTAFLTRLGDSNRFLIFSENGDLMVATLSKDGFEEHGRFHAIEPTGEAFGRSVAWTHPAYANQTVFIRNDQEIVAYNLAKPE</sequence>
<dbReference type="Pfam" id="PF13360">
    <property type="entry name" value="PQQ_2"/>
    <property type="match status" value="1"/>
</dbReference>
<dbReference type="RefSeq" id="WP_047815848.1">
    <property type="nucleotide sequence ID" value="NZ_LECT01000038.1"/>
</dbReference>